<evidence type="ECO:0000256" key="14">
    <source>
        <dbReference type="SAM" id="MobiDB-lite"/>
    </source>
</evidence>
<dbReference type="SUPFAM" id="SSF55890">
    <property type="entry name" value="Sporulation response regulatory protein Spo0B"/>
    <property type="match status" value="1"/>
</dbReference>
<dbReference type="SMART" id="SM00387">
    <property type="entry name" value="HATPase_c"/>
    <property type="match status" value="1"/>
</dbReference>
<evidence type="ECO:0000256" key="9">
    <source>
        <dbReference type="ARBA" id="ARBA00022777"/>
    </source>
</evidence>
<comment type="caution">
    <text evidence="17">The sequence shown here is derived from an EMBL/GenBank/DDBJ whole genome shotgun (WGS) entry which is preliminary data.</text>
</comment>
<gene>
    <name evidence="17" type="ORF">H0B56_21455</name>
</gene>
<evidence type="ECO:0000256" key="8">
    <source>
        <dbReference type="ARBA" id="ARBA00022741"/>
    </source>
</evidence>
<evidence type="ECO:0000256" key="2">
    <source>
        <dbReference type="ARBA" id="ARBA00004651"/>
    </source>
</evidence>
<evidence type="ECO:0000313" key="18">
    <source>
        <dbReference type="Proteomes" id="UP000582974"/>
    </source>
</evidence>
<dbReference type="InterPro" id="IPR036890">
    <property type="entry name" value="HATPase_C_sf"/>
</dbReference>
<dbReference type="GO" id="GO:0005886">
    <property type="term" value="C:plasma membrane"/>
    <property type="evidence" value="ECO:0007669"/>
    <property type="project" value="UniProtKB-SubCell"/>
</dbReference>
<dbReference type="SUPFAM" id="SSF55785">
    <property type="entry name" value="PYP-like sensor domain (PAS domain)"/>
    <property type="match status" value="1"/>
</dbReference>
<dbReference type="Gene3D" id="1.10.287.130">
    <property type="match status" value="1"/>
</dbReference>
<reference evidence="17 18" key="1">
    <citation type="submission" date="2020-07" db="EMBL/GenBank/DDBJ databases">
        <title>Genome of Haloechinothrix sp.</title>
        <authorList>
            <person name="Tang S.-K."/>
            <person name="Yang L."/>
            <person name="Zhu W.-Y."/>
        </authorList>
    </citation>
    <scope>NUCLEOTIDE SEQUENCE [LARGE SCALE GENOMIC DNA]</scope>
    <source>
        <strain evidence="17 18">YIM 98757</strain>
    </source>
</reference>
<dbReference type="PANTHER" id="PTHR43304:SF1">
    <property type="entry name" value="PAC DOMAIN-CONTAINING PROTEIN"/>
    <property type="match status" value="1"/>
</dbReference>
<evidence type="ECO:0000256" key="12">
    <source>
        <dbReference type="ARBA" id="ARBA00023012"/>
    </source>
</evidence>
<evidence type="ECO:0000256" key="4">
    <source>
        <dbReference type="ARBA" id="ARBA00022475"/>
    </source>
</evidence>
<dbReference type="PROSITE" id="PS50109">
    <property type="entry name" value="HIS_KIN"/>
    <property type="match status" value="1"/>
</dbReference>
<sequence length="563" mass="60413">MHVRPRLTLAGQFLAIQLAIIVLVLIAVTGVSLAQADAGFRQSESQRMRAIAETGATREAVRVGLRDVGNQGILQPTAESLRNLSGADKLIITRRDLRIRTSPDPADIDTRLDIGDSPVLEGRAWTGMSSIRGEEYLVAHVPVIGDHGEVIGLVAAARRYPDLAQRLVTAAPNLLVYLGIAGSVGITGSVLLARRVKRQTLGLEPTEIARFAEHREAILHGIKEGVLALDTENRITLVNDTAMELLRLPQDCTHRRLDELAVDPGLYEVLTTTARGRDQVVPMGDRLVTLNRMPLVTDGKHAGTVTTMRDRTDLVALKHELDVTRTTTEALRAQAHEFNNQLHVITGLVELGEYDEVSQYVSRIGGARARLSADITARVADPSLAALLIAKASRAAEQGAELAISQHTALGPTGEELSADLVTVVGNLVDNALDAVHSGRTESTRPFVEVELTDGNGGVWVRVRDSGPGVPSELSEKIFQHGFSTKDEGDPTERGLGLAIIQLICARRGGEVRIQAAPDRPDGEPGPADRGQDGPAVRGGAEFIAYLPYGAQAEDTEQRGSVT</sequence>
<dbReference type="GO" id="GO:0005524">
    <property type="term" value="F:ATP binding"/>
    <property type="evidence" value="ECO:0007669"/>
    <property type="project" value="UniProtKB-KW"/>
</dbReference>
<comment type="catalytic activity">
    <reaction evidence="1">
        <text>ATP + protein L-histidine = ADP + protein N-phospho-L-histidine.</text>
        <dbReference type="EC" id="2.7.13.3"/>
    </reaction>
</comment>
<dbReference type="InterPro" id="IPR003594">
    <property type="entry name" value="HATPase_dom"/>
</dbReference>
<protein>
    <recommendedName>
        <fullName evidence="3">histidine kinase</fullName>
        <ecNumber evidence="3">2.7.13.3</ecNumber>
    </recommendedName>
</protein>
<dbReference type="PANTHER" id="PTHR43304">
    <property type="entry name" value="PHYTOCHROME-LIKE PROTEIN CPH1"/>
    <property type="match status" value="1"/>
</dbReference>
<dbReference type="InterPro" id="IPR039506">
    <property type="entry name" value="SPOB_a"/>
</dbReference>
<dbReference type="EC" id="2.7.13.3" evidence="3"/>
<dbReference type="SUPFAM" id="SSF103190">
    <property type="entry name" value="Sensory domain-like"/>
    <property type="match status" value="1"/>
</dbReference>
<dbReference type="InterPro" id="IPR005467">
    <property type="entry name" value="His_kinase_dom"/>
</dbReference>
<keyword evidence="5" id="KW-0597">Phosphoprotein</keyword>
<comment type="subcellular location">
    <subcellularLocation>
        <location evidence="2">Cell membrane</location>
        <topology evidence="2">Multi-pass membrane protein</topology>
    </subcellularLocation>
</comment>
<dbReference type="AlphaFoldDB" id="A0A838AG12"/>
<keyword evidence="11 15" id="KW-1133">Transmembrane helix</keyword>
<keyword evidence="18" id="KW-1185">Reference proteome</keyword>
<dbReference type="InterPro" id="IPR052162">
    <property type="entry name" value="Sensor_kinase/Photoreceptor"/>
</dbReference>
<dbReference type="InterPro" id="IPR013767">
    <property type="entry name" value="PAS_fold"/>
</dbReference>
<evidence type="ECO:0000256" key="7">
    <source>
        <dbReference type="ARBA" id="ARBA00022692"/>
    </source>
</evidence>
<evidence type="ECO:0000256" key="1">
    <source>
        <dbReference type="ARBA" id="ARBA00000085"/>
    </source>
</evidence>
<evidence type="ECO:0000256" key="11">
    <source>
        <dbReference type="ARBA" id="ARBA00022989"/>
    </source>
</evidence>
<evidence type="ECO:0000256" key="6">
    <source>
        <dbReference type="ARBA" id="ARBA00022679"/>
    </source>
</evidence>
<dbReference type="Proteomes" id="UP000582974">
    <property type="component" value="Unassembled WGS sequence"/>
</dbReference>
<feature type="transmembrane region" description="Helical" evidence="15">
    <location>
        <begin position="174"/>
        <end position="193"/>
    </location>
</feature>
<feature type="domain" description="Histidine kinase" evidence="16">
    <location>
        <begin position="333"/>
        <end position="551"/>
    </location>
</feature>
<dbReference type="InterPro" id="IPR016120">
    <property type="entry name" value="Sig_transdc_His_kin_SpoOB"/>
</dbReference>
<dbReference type="GO" id="GO:0006355">
    <property type="term" value="P:regulation of DNA-templated transcription"/>
    <property type="evidence" value="ECO:0007669"/>
    <property type="project" value="InterPro"/>
</dbReference>
<evidence type="ECO:0000259" key="16">
    <source>
        <dbReference type="PROSITE" id="PS50109"/>
    </source>
</evidence>
<keyword evidence="13 15" id="KW-0472">Membrane</keyword>
<dbReference type="InterPro" id="IPR004358">
    <property type="entry name" value="Sig_transdc_His_kin-like_C"/>
</dbReference>
<keyword evidence="9 17" id="KW-0418">Kinase</keyword>
<dbReference type="Gene3D" id="3.30.565.10">
    <property type="entry name" value="Histidine kinase-like ATPase, C-terminal domain"/>
    <property type="match status" value="1"/>
</dbReference>
<evidence type="ECO:0000256" key="5">
    <source>
        <dbReference type="ARBA" id="ARBA00022553"/>
    </source>
</evidence>
<dbReference type="InterPro" id="IPR035965">
    <property type="entry name" value="PAS-like_dom_sf"/>
</dbReference>
<dbReference type="Pfam" id="PF02518">
    <property type="entry name" value="HATPase_c"/>
    <property type="match status" value="1"/>
</dbReference>
<name>A0A838AG12_9PSEU</name>
<proteinExistence type="predicted"/>
<dbReference type="SMART" id="SM00091">
    <property type="entry name" value="PAS"/>
    <property type="match status" value="1"/>
</dbReference>
<evidence type="ECO:0000256" key="15">
    <source>
        <dbReference type="SAM" id="Phobius"/>
    </source>
</evidence>
<feature type="region of interest" description="Disordered" evidence="14">
    <location>
        <begin position="516"/>
        <end position="539"/>
    </location>
</feature>
<evidence type="ECO:0000313" key="17">
    <source>
        <dbReference type="EMBL" id="MBA0128120.1"/>
    </source>
</evidence>
<dbReference type="GO" id="GO:0000155">
    <property type="term" value="F:phosphorelay sensor kinase activity"/>
    <property type="evidence" value="ECO:0007669"/>
    <property type="project" value="InterPro"/>
</dbReference>
<dbReference type="PRINTS" id="PR00344">
    <property type="entry name" value="BCTRLSENSOR"/>
</dbReference>
<evidence type="ECO:0000256" key="13">
    <source>
        <dbReference type="ARBA" id="ARBA00023136"/>
    </source>
</evidence>
<dbReference type="Pfam" id="PF14689">
    <property type="entry name" value="SPOB_a"/>
    <property type="match status" value="1"/>
</dbReference>
<dbReference type="InterPro" id="IPR029151">
    <property type="entry name" value="Sensor-like_sf"/>
</dbReference>
<evidence type="ECO:0000256" key="3">
    <source>
        <dbReference type="ARBA" id="ARBA00012438"/>
    </source>
</evidence>
<keyword evidence="10" id="KW-0067">ATP-binding</keyword>
<keyword evidence="6" id="KW-0808">Transferase</keyword>
<keyword evidence="8" id="KW-0547">Nucleotide-binding</keyword>
<dbReference type="EMBL" id="JACCKD010000009">
    <property type="protein sequence ID" value="MBA0128120.1"/>
    <property type="molecule type" value="Genomic_DNA"/>
</dbReference>
<dbReference type="Pfam" id="PF17203">
    <property type="entry name" value="sCache_3_2"/>
    <property type="match status" value="1"/>
</dbReference>
<keyword evidence="4" id="KW-1003">Cell membrane</keyword>
<keyword evidence="7 15" id="KW-0812">Transmembrane</keyword>
<dbReference type="InterPro" id="IPR033463">
    <property type="entry name" value="sCache_3"/>
</dbReference>
<organism evidence="17 18">
    <name type="scientific">Haloechinothrix aidingensis</name>
    <dbReference type="NCBI Taxonomy" id="2752311"/>
    <lineage>
        <taxon>Bacteria</taxon>
        <taxon>Bacillati</taxon>
        <taxon>Actinomycetota</taxon>
        <taxon>Actinomycetes</taxon>
        <taxon>Pseudonocardiales</taxon>
        <taxon>Pseudonocardiaceae</taxon>
        <taxon>Haloechinothrix</taxon>
    </lineage>
</organism>
<dbReference type="SUPFAM" id="SSF55874">
    <property type="entry name" value="ATPase domain of HSP90 chaperone/DNA topoisomerase II/histidine kinase"/>
    <property type="match status" value="1"/>
</dbReference>
<dbReference type="Gene3D" id="3.30.450.20">
    <property type="entry name" value="PAS domain"/>
    <property type="match status" value="2"/>
</dbReference>
<accession>A0A838AG12</accession>
<dbReference type="Pfam" id="PF00989">
    <property type="entry name" value="PAS"/>
    <property type="match status" value="1"/>
</dbReference>
<evidence type="ECO:0000256" key="10">
    <source>
        <dbReference type="ARBA" id="ARBA00022840"/>
    </source>
</evidence>
<keyword evidence="12" id="KW-0902">Two-component regulatory system</keyword>
<dbReference type="InterPro" id="IPR000014">
    <property type="entry name" value="PAS"/>
</dbReference>